<comment type="caution">
    <text evidence="2">The sequence shown here is derived from an EMBL/GenBank/DDBJ whole genome shotgun (WGS) entry which is preliminary data.</text>
</comment>
<feature type="compositionally biased region" description="Basic and acidic residues" evidence="1">
    <location>
        <begin position="40"/>
        <end position="49"/>
    </location>
</feature>
<sequence length="65" mass="7225">MRENLTGVASEEPPKKPPTARELLSRVLPIFGRSGGSLKFEPKATDLSRVRPKRSQPVEEKPAEK</sequence>
<evidence type="ECO:0000313" key="3">
    <source>
        <dbReference type="Proteomes" id="UP000033860"/>
    </source>
</evidence>
<gene>
    <name evidence="2" type="ORF">UX85_C0011G0005</name>
</gene>
<evidence type="ECO:0000313" key="2">
    <source>
        <dbReference type="EMBL" id="KKU60430.1"/>
    </source>
</evidence>
<name>A0A0G1URT6_9BACT</name>
<evidence type="ECO:0000256" key="1">
    <source>
        <dbReference type="SAM" id="MobiDB-lite"/>
    </source>
</evidence>
<feature type="compositionally biased region" description="Basic and acidic residues" evidence="1">
    <location>
        <begin position="56"/>
        <end position="65"/>
    </location>
</feature>
<accession>A0A0G1URT6</accession>
<proteinExistence type="predicted"/>
<feature type="region of interest" description="Disordered" evidence="1">
    <location>
        <begin position="33"/>
        <end position="65"/>
    </location>
</feature>
<dbReference type="Proteomes" id="UP000033860">
    <property type="component" value="Unassembled WGS sequence"/>
</dbReference>
<feature type="region of interest" description="Disordered" evidence="1">
    <location>
        <begin position="1"/>
        <end position="20"/>
    </location>
</feature>
<protein>
    <submittedName>
        <fullName evidence="2">Uncharacterized protein</fullName>
    </submittedName>
</protein>
<dbReference type="AlphaFoldDB" id="A0A0G1URT6"/>
<organism evidence="2 3">
    <name type="scientific">Candidatus Beckwithbacteria bacterium GW2011_GWB1_47_15</name>
    <dbReference type="NCBI Taxonomy" id="1618371"/>
    <lineage>
        <taxon>Bacteria</taxon>
        <taxon>Candidatus Beckwithiibacteriota</taxon>
    </lineage>
</organism>
<reference evidence="2 3" key="1">
    <citation type="journal article" date="2015" name="Nature">
        <title>rRNA introns, odd ribosomes, and small enigmatic genomes across a large radiation of phyla.</title>
        <authorList>
            <person name="Brown C.T."/>
            <person name="Hug L.A."/>
            <person name="Thomas B.C."/>
            <person name="Sharon I."/>
            <person name="Castelle C.J."/>
            <person name="Singh A."/>
            <person name="Wilkins M.J."/>
            <person name="Williams K.H."/>
            <person name="Banfield J.F."/>
        </authorList>
    </citation>
    <scope>NUCLEOTIDE SEQUENCE [LARGE SCALE GENOMIC DNA]</scope>
</reference>
<dbReference type="EMBL" id="LCNT01000011">
    <property type="protein sequence ID" value="KKU60430.1"/>
    <property type="molecule type" value="Genomic_DNA"/>
</dbReference>